<name>A0ACC2X1W5_9TREE</name>
<evidence type="ECO:0000313" key="2">
    <source>
        <dbReference type="Proteomes" id="UP001234202"/>
    </source>
</evidence>
<gene>
    <name evidence="1" type="ORF">QFC24_006317</name>
</gene>
<comment type="caution">
    <text evidence="1">The sequence shown here is derived from an EMBL/GenBank/DDBJ whole genome shotgun (WGS) entry which is preliminary data.</text>
</comment>
<dbReference type="Proteomes" id="UP001234202">
    <property type="component" value="Unassembled WGS sequence"/>
</dbReference>
<keyword evidence="2" id="KW-1185">Reference proteome</keyword>
<dbReference type="EMBL" id="JASBWV010000030">
    <property type="protein sequence ID" value="KAJ9118045.1"/>
    <property type="molecule type" value="Genomic_DNA"/>
</dbReference>
<reference evidence="1" key="1">
    <citation type="submission" date="2023-04" db="EMBL/GenBank/DDBJ databases">
        <title>Draft Genome sequencing of Naganishia species isolated from polar environments using Oxford Nanopore Technology.</title>
        <authorList>
            <person name="Leo P."/>
            <person name="Venkateswaran K."/>
        </authorList>
    </citation>
    <scope>NUCLEOTIDE SEQUENCE</scope>
    <source>
        <strain evidence="1">DBVPG 5303</strain>
    </source>
</reference>
<evidence type="ECO:0000313" key="1">
    <source>
        <dbReference type="EMBL" id="KAJ9118045.1"/>
    </source>
</evidence>
<sequence length="335" mass="37076">MSRDHRFRRPGQKVSPATGGGSPTDLGELLIRLAAIHKELRSGNIVTLNGLDKAPQDVQTVGESADAYLKGKVGSSARLSDLNGTETVPKGHRRLREDYHLILKDALSVENPEKGYIEQQVTEKTSAIWNELVGDDTFAVKFLPILILKNKGSSKRRRADNRKEHEEQRSWFSIFSCRPHSSKQTTVSKGSYDETVSRVVLSRTSKSQTTAPLPRKARKPHERYPNTKQHRHIPRNTSPNGSLHDGVKRYLKEDSLSHTVQCDDKKPITHAASVNSSEIAPSGRSSPISFASKNTHNTASTMSRTSGANGSGAITTRSCRPSSIRRSRQLLNPKM</sequence>
<proteinExistence type="predicted"/>
<organism evidence="1 2">
    <name type="scientific">Naganishia onofrii</name>
    <dbReference type="NCBI Taxonomy" id="1851511"/>
    <lineage>
        <taxon>Eukaryota</taxon>
        <taxon>Fungi</taxon>
        <taxon>Dikarya</taxon>
        <taxon>Basidiomycota</taxon>
        <taxon>Agaricomycotina</taxon>
        <taxon>Tremellomycetes</taxon>
        <taxon>Filobasidiales</taxon>
        <taxon>Filobasidiaceae</taxon>
        <taxon>Naganishia</taxon>
    </lineage>
</organism>
<accession>A0ACC2X1W5</accession>
<protein>
    <submittedName>
        <fullName evidence="1">Uncharacterized protein</fullName>
    </submittedName>
</protein>